<proteinExistence type="predicted"/>
<dbReference type="AlphaFoldDB" id="A0A396H9E6"/>
<keyword evidence="1" id="KW-0812">Transmembrane</keyword>
<dbReference type="Gramene" id="rna34080">
    <property type="protein sequence ID" value="RHN49856.1"/>
    <property type="gene ID" value="gene34080"/>
</dbReference>
<accession>A0A396H9E6</accession>
<evidence type="ECO:0000313" key="2">
    <source>
        <dbReference type="EMBL" id="RHN49856.1"/>
    </source>
</evidence>
<keyword evidence="1" id="KW-0472">Membrane</keyword>
<comment type="caution">
    <text evidence="2">The sequence shown here is derived from an EMBL/GenBank/DDBJ whole genome shotgun (WGS) entry which is preliminary data.</text>
</comment>
<organism evidence="2 3">
    <name type="scientific">Medicago truncatula</name>
    <name type="common">Barrel medic</name>
    <name type="synonym">Medicago tribuloides</name>
    <dbReference type="NCBI Taxonomy" id="3880"/>
    <lineage>
        <taxon>Eukaryota</taxon>
        <taxon>Viridiplantae</taxon>
        <taxon>Streptophyta</taxon>
        <taxon>Embryophyta</taxon>
        <taxon>Tracheophyta</taxon>
        <taxon>Spermatophyta</taxon>
        <taxon>Magnoliopsida</taxon>
        <taxon>eudicotyledons</taxon>
        <taxon>Gunneridae</taxon>
        <taxon>Pentapetalae</taxon>
        <taxon>rosids</taxon>
        <taxon>fabids</taxon>
        <taxon>Fabales</taxon>
        <taxon>Fabaceae</taxon>
        <taxon>Papilionoideae</taxon>
        <taxon>50 kb inversion clade</taxon>
        <taxon>NPAAA clade</taxon>
        <taxon>Hologalegina</taxon>
        <taxon>IRL clade</taxon>
        <taxon>Trifolieae</taxon>
        <taxon>Medicago</taxon>
    </lineage>
</organism>
<evidence type="ECO:0000313" key="3">
    <source>
        <dbReference type="Proteomes" id="UP000265566"/>
    </source>
</evidence>
<evidence type="ECO:0008006" key="4">
    <source>
        <dbReference type="Google" id="ProtNLM"/>
    </source>
</evidence>
<gene>
    <name evidence="2" type="ORF">MtrunA17_Chr6g0451101</name>
</gene>
<dbReference type="Proteomes" id="UP000265566">
    <property type="component" value="Chromosome 6"/>
</dbReference>
<dbReference type="EMBL" id="PSQE01000006">
    <property type="protein sequence ID" value="RHN49856.1"/>
    <property type="molecule type" value="Genomic_DNA"/>
</dbReference>
<evidence type="ECO:0000256" key="1">
    <source>
        <dbReference type="SAM" id="Phobius"/>
    </source>
</evidence>
<protein>
    <recommendedName>
        <fullName evidence="4">Transmembrane protein</fullName>
    </recommendedName>
</protein>
<feature type="transmembrane region" description="Helical" evidence="1">
    <location>
        <begin position="38"/>
        <end position="63"/>
    </location>
</feature>
<keyword evidence="1" id="KW-1133">Transmembrane helix</keyword>
<reference evidence="3" key="1">
    <citation type="journal article" date="2018" name="Nat. Plants">
        <title>Whole-genome landscape of Medicago truncatula symbiotic genes.</title>
        <authorList>
            <person name="Pecrix Y."/>
            <person name="Staton S.E."/>
            <person name="Sallet E."/>
            <person name="Lelandais-Briere C."/>
            <person name="Moreau S."/>
            <person name="Carrere S."/>
            <person name="Blein T."/>
            <person name="Jardinaud M.F."/>
            <person name="Latrasse D."/>
            <person name="Zouine M."/>
            <person name="Zahm M."/>
            <person name="Kreplak J."/>
            <person name="Mayjonade B."/>
            <person name="Satge C."/>
            <person name="Perez M."/>
            <person name="Cauet S."/>
            <person name="Marande W."/>
            <person name="Chantry-Darmon C."/>
            <person name="Lopez-Roques C."/>
            <person name="Bouchez O."/>
            <person name="Berard A."/>
            <person name="Debelle F."/>
            <person name="Munos S."/>
            <person name="Bendahmane A."/>
            <person name="Berges H."/>
            <person name="Niebel A."/>
            <person name="Buitink J."/>
            <person name="Frugier F."/>
            <person name="Benhamed M."/>
            <person name="Crespi M."/>
            <person name="Gouzy J."/>
            <person name="Gamas P."/>
        </authorList>
    </citation>
    <scope>NUCLEOTIDE SEQUENCE [LARGE SCALE GENOMIC DNA]</scope>
    <source>
        <strain evidence="3">cv. Jemalong A17</strain>
    </source>
</reference>
<sequence length="69" mass="8034">MLDGMVFPKMCFYFGSSCLKEICLSIIRDTRGLKYFGAYFMVFFSGLGFQLEVCVYYVLFILIELSLRV</sequence>
<name>A0A396H9E6_MEDTR</name>